<dbReference type="Pfam" id="PF01476">
    <property type="entry name" value="LysM"/>
    <property type="match status" value="1"/>
</dbReference>
<dbReference type="AlphaFoldDB" id="J9G1K2"/>
<dbReference type="CDD" id="cd00118">
    <property type="entry name" value="LysM"/>
    <property type="match status" value="1"/>
</dbReference>
<organism evidence="2">
    <name type="scientific">gut metagenome</name>
    <dbReference type="NCBI Taxonomy" id="749906"/>
    <lineage>
        <taxon>unclassified sequences</taxon>
        <taxon>metagenomes</taxon>
        <taxon>organismal metagenomes</taxon>
    </lineage>
</organism>
<dbReference type="EMBL" id="AMCI01003253">
    <property type="protein sequence ID" value="EJX00724.1"/>
    <property type="molecule type" value="Genomic_DNA"/>
</dbReference>
<dbReference type="InterPro" id="IPR018392">
    <property type="entry name" value="LysM"/>
</dbReference>
<comment type="caution">
    <text evidence="2">The sequence shown here is derived from an EMBL/GenBank/DDBJ whole genome shotgun (WGS) entry which is preliminary data.</text>
</comment>
<dbReference type="Gene3D" id="3.10.350.10">
    <property type="entry name" value="LysM domain"/>
    <property type="match status" value="1"/>
</dbReference>
<dbReference type="SMART" id="SM00257">
    <property type="entry name" value="LysM"/>
    <property type="match status" value="1"/>
</dbReference>
<feature type="domain" description="LysM" evidence="1">
    <location>
        <begin position="50"/>
        <end position="93"/>
    </location>
</feature>
<accession>J9G1K2</accession>
<name>J9G1K2_9ZZZZ</name>
<evidence type="ECO:0000313" key="2">
    <source>
        <dbReference type="EMBL" id="EJX00724.1"/>
    </source>
</evidence>
<dbReference type="SUPFAM" id="SSF54106">
    <property type="entry name" value="LysM domain"/>
    <property type="match status" value="1"/>
</dbReference>
<proteinExistence type="predicted"/>
<gene>
    <name evidence="2" type="ORF">EVA_11168</name>
</gene>
<reference evidence="2" key="1">
    <citation type="journal article" date="2012" name="PLoS ONE">
        <title>Gene sets for utilization of primary and secondary nutrition supplies in the distal gut of endangered iberian lynx.</title>
        <authorList>
            <person name="Alcaide M."/>
            <person name="Messina E."/>
            <person name="Richter M."/>
            <person name="Bargiela R."/>
            <person name="Peplies J."/>
            <person name="Huws S.A."/>
            <person name="Newbold C.J."/>
            <person name="Golyshin P.N."/>
            <person name="Simon M.A."/>
            <person name="Lopez G."/>
            <person name="Yakimov M.M."/>
            <person name="Ferrer M."/>
        </authorList>
    </citation>
    <scope>NUCLEOTIDE SEQUENCE</scope>
</reference>
<evidence type="ECO:0000259" key="1">
    <source>
        <dbReference type="PROSITE" id="PS51782"/>
    </source>
</evidence>
<protein>
    <submittedName>
        <fullName evidence="2">LysM domain protein</fullName>
    </submittedName>
</protein>
<dbReference type="InterPro" id="IPR036779">
    <property type="entry name" value="LysM_dom_sf"/>
</dbReference>
<dbReference type="PROSITE" id="PS51782">
    <property type="entry name" value="LYSM"/>
    <property type="match status" value="1"/>
</dbReference>
<sequence length="101" mass="11539">ISMAGSGEVEVKAVLAFCSFIRQPIQTEVIDEITMETYQTEELERRPGIIGYIVKEGEELWTLAKRYCTTVERIREVNGLTEDQVKPGDKILIFKENMSIL</sequence>
<feature type="non-terminal residue" evidence="2">
    <location>
        <position position="1"/>
    </location>
</feature>